<evidence type="ECO:0000256" key="2">
    <source>
        <dbReference type="SAM" id="MobiDB-lite"/>
    </source>
</evidence>
<comment type="caution">
    <text evidence="3">The sequence shown here is derived from an EMBL/GenBank/DDBJ whole genome shotgun (WGS) entry which is preliminary data.</text>
</comment>
<accession>A0AAN6VFS4</accession>
<dbReference type="EMBL" id="MU857131">
    <property type="protein sequence ID" value="KAK4149715.1"/>
    <property type="molecule type" value="Genomic_DNA"/>
</dbReference>
<feature type="coiled-coil region" evidence="1">
    <location>
        <begin position="160"/>
        <end position="187"/>
    </location>
</feature>
<feature type="region of interest" description="Disordered" evidence="2">
    <location>
        <begin position="250"/>
        <end position="404"/>
    </location>
</feature>
<organism evidence="3 4">
    <name type="scientific">Chaetomidium leptoderma</name>
    <dbReference type="NCBI Taxonomy" id="669021"/>
    <lineage>
        <taxon>Eukaryota</taxon>
        <taxon>Fungi</taxon>
        <taxon>Dikarya</taxon>
        <taxon>Ascomycota</taxon>
        <taxon>Pezizomycotina</taxon>
        <taxon>Sordariomycetes</taxon>
        <taxon>Sordariomycetidae</taxon>
        <taxon>Sordariales</taxon>
        <taxon>Chaetomiaceae</taxon>
        <taxon>Chaetomidium</taxon>
    </lineage>
</organism>
<evidence type="ECO:0000313" key="4">
    <source>
        <dbReference type="Proteomes" id="UP001302745"/>
    </source>
</evidence>
<gene>
    <name evidence="3" type="ORF">C8A00DRAFT_18641</name>
</gene>
<feature type="compositionally biased region" description="Basic and acidic residues" evidence="2">
    <location>
        <begin position="471"/>
        <end position="481"/>
    </location>
</feature>
<protein>
    <submittedName>
        <fullName evidence="3">Uncharacterized protein</fullName>
    </submittedName>
</protein>
<sequence length="492" mass="52581">MRGPSSDHGGRGEKRCCISSDAEGRILTTSFPPIQHPLSIRPVPESFYHLERFDSEHTGTAIAQVGQAISLVPPSQRMENAMWHKWLGQASSPVSSQVAIEGSRVSLEYKVSPGVSEIRRPKQKLPPSSPPMSGFIPSDLNQASLGESQDLNKAPNSSNSSEIMDRYEELLARLRRLELEIQGQNSLATSSVEIRRLEHISTDCSSSQPPVAAQQADATSEGTDPDEAWKTFVFGDEGSDEVGRAAFEEAKHDAARSLRPSDPPYSSDEGFECVNHSNIATAGTRHTDHGNETSESAEGPPSTEASASVKATYGPSSSGVVSDPTVDISESVQAPGVEVSAGTSSVPGAESAADTSESRGPGSVEESGSSALESHKGALSMTTSMAVAPARSEVEPSETGITGEQFRFTQPKLFVGSRSNPSQPIRVVGPGVGITLAKKRRGRPKKRANDGRADIRALPNYSSDPIEEFEEEKRTFKEGRVPKSRFPALELT</sequence>
<reference evidence="3" key="1">
    <citation type="journal article" date="2023" name="Mol. Phylogenet. Evol.">
        <title>Genome-scale phylogeny and comparative genomics of the fungal order Sordariales.</title>
        <authorList>
            <person name="Hensen N."/>
            <person name="Bonometti L."/>
            <person name="Westerberg I."/>
            <person name="Brannstrom I.O."/>
            <person name="Guillou S."/>
            <person name="Cros-Aarteil S."/>
            <person name="Calhoun S."/>
            <person name="Haridas S."/>
            <person name="Kuo A."/>
            <person name="Mondo S."/>
            <person name="Pangilinan J."/>
            <person name="Riley R."/>
            <person name="LaButti K."/>
            <person name="Andreopoulos B."/>
            <person name="Lipzen A."/>
            <person name="Chen C."/>
            <person name="Yan M."/>
            <person name="Daum C."/>
            <person name="Ng V."/>
            <person name="Clum A."/>
            <person name="Steindorff A."/>
            <person name="Ohm R.A."/>
            <person name="Martin F."/>
            <person name="Silar P."/>
            <person name="Natvig D.O."/>
            <person name="Lalanne C."/>
            <person name="Gautier V."/>
            <person name="Ament-Velasquez S.L."/>
            <person name="Kruys A."/>
            <person name="Hutchinson M.I."/>
            <person name="Powell A.J."/>
            <person name="Barry K."/>
            <person name="Miller A.N."/>
            <person name="Grigoriev I.V."/>
            <person name="Debuchy R."/>
            <person name="Gladieux P."/>
            <person name="Hiltunen Thoren M."/>
            <person name="Johannesson H."/>
        </authorList>
    </citation>
    <scope>NUCLEOTIDE SEQUENCE</scope>
    <source>
        <strain evidence="3">CBS 538.74</strain>
    </source>
</reference>
<feature type="region of interest" description="Disordered" evidence="2">
    <location>
        <begin position="118"/>
        <end position="142"/>
    </location>
</feature>
<evidence type="ECO:0000313" key="3">
    <source>
        <dbReference type="EMBL" id="KAK4149715.1"/>
    </source>
</evidence>
<keyword evidence="1" id="KW-0175">Coiled coil</keyword>
<feature type="region of interest" description="Disordered" evidence="2">
    <location>
        <begin position="438"/>
        <end position="492"/>
    </location>
</feature>
<keyword evidence="4" id="KW-1185">Reference proteome</keyword>
<feature type="region of interest" description="Disordered" evidence="2">
    <location>
        <begin position="201"/>
        <end position="227"/>
    </location>
</feature>
<dbReference type="Proteomes" id="UP001302745">
    <property type="component" value="Unassembled WGS sequence"/>
</dbReference>
<reference evidence="3" key="2">
    <citation type="submission" date="2023-05" db="EMBL/GenBank/DDBJ databases">
        <authorList>
            <consortium name="Lawrence Berkeley National Laboratory"/>
            <person name="Steindorff A."/>
            <person name="Hensen N."/>
            <person name="Bonometti L."/>
            <person name="Westerberg I."/>
            <person name="Brannstrom I.O."/>
            <person name="Guillou S."/>
            <person name="Cros-Aarteil S."/>
            <person name="Calhoun S."/>
            <person name="Haridas S."/>
            <person name="Kuo A."/>
            <person name="Mondo S."/>
            <person name="Pangilinan J."/>
            <person name="Riley R."/>
            <person name="Labutti K."/>
            <person name="Andreopoulos B."/>
            <person name="Lipzen A."/>
            <person name="Chen C."/>
            <person name="Yanf M."/>
            <person name="Daum C."/>
            <person name="Ng V."/>
            <person name="Clum A."/>
            <person name="Ohm R."/>
            <person name="Martin F."/>
            <person name="Silar P."/>
            <person name="Natvig D."/>
            <person name="Lalanne C."/>
            <person name="Gautier V."/>
            <person name="Ament-Velasquez S.L."/>
            <person name="Kruys A."/>
            <person name="Hutchinson M.I."/>
            <person name="Powell A.J."/>
            <person name="Barry K."/>
            <person name="Miller A.N."/>
            <person name="Grigoriev I.V."/>
            <person name="Debuchy R."/>
            <person name="Gladieux P."/>
            <person name="Thoren M.H."/>
            <person name="Johannesson H."/>
        </authorList>
    </citation>
    <scope>NUCLEOTIDE SEQUENCE</scope>
    <source>
        <strain evidence="3">CBS 538.74</strain>
    </source>
</reference>
<name>A0AAN6VFS4_9PEZI</name>
<dbReference type="AlphaFoldDB" id="A0AAN6VFS4"/>
<proteinExistence type="predicted"/>
<evidence type="ECO:0000256" key="1">
    <source>
        <dbReference type="SAM" id="Coils"/>
    </source>
</evidence>